<evidence type="ECO:0000256" key="4">
    <source>
        <dbReference type="ARBA" id="ARBA00044955"/>
    </source>
</evidence>
<accession>A0A507APX0</accession>
<feature type="domain" description="LysM" evidence="7">
    <location>
        <begin position="144"/>
        <end position="190"/>
    </location>
</feature>
<dbReference type="InParanoid" id="A0A507APX0"/>
<dbReference type="OrthoDB" id="2281372at2759"/>
<keyword evidence="2 6" id="KW-0732">Signal</keyword>
<evidence type="ECO:0000313" key="9">
    <source>
        <dbReference type="Proteomes" id="UP000319257"/>
    </source>
</evidence>
<evidence type="ECO:0000259" key="7">
    <source>
        <dbReference type="PROSITE" id="PS51782"/>
    </source>
</evidence>
<evidence type="ECO:0000256" key="2">
    <source>
        <dbReference type="ARBA" id="ARBA00022729"/>
    </source>
</evidence>
<keyword evidence="3" id="KW-0843">Virulence</keyword>
<organism evidence="8 9">
    <name type="scientific">Thyridium curvatum</name>
    <dbReference type="NCBI Taxonomy" id="1093900"/>
    <lineage>
        <taxon>Eukaryota</taxon>
        <taxon>Fungi</taxon>
        <taxon>Dikarya</taxon>
        <taxon>Ascomycota</taxon>
        <taxon>Pezizomycotina</taxon>
        <taxon>Sordariomycetes</taxon>
        <taxon>Sordariomycetidae</taxon>
        <taxon>Thyridiales</taxon>
        <taxon>Thyridiaceae</taxon>
        <taxon>Thyridium</taxon>
    </lineage>
</organism>
<dbReference type="SUPFAM" id="SSF54106">
    <property type="entry name" value="LysM domain"/>
    <property type="match status" value="2"/>
</dbReference>
<feature type="domain" description="LysM" evidence="7">
    <location>
        <begin position="45"/>
        <end position="94"/>
    </location>
</feature>
<feature type="domain" description="LysM" evidence="7">
    <location>
        <begin position="219"/>
        <end position="265"/>
    </location>
</feature>
<name>A0A507APX0_9PEZI</name>
<evidence type="ECO:0000313" key="8">
    <source>
        <dbReference type="EMBL" id="TPX06881.1"/>
    </source>
</evidence>
<evidence type="ECO:0000256" key="5">
    <source>
        <dbReference type="SAM" id="MobiDB-lite"/>
    </source>
</evidence>
<dbReference type="GeneID" id="41969824"/>
<dbReference type="CDD" id="cd00118">
    <property type="entry name" value="LysM"/>
    <property type="match status" value="1"/>
</dbReference>
<dbReference type="SMART" id="SM00257">
    <property type="entry name" value="LysM"/>
    <property type="match status" value="2"/>
</dbReference>
<dbReference type="STRING" id="1093900.A0A507APX0"/>
<evidence type="ECO:0000256" key="1">
    <source>
        <dbReference type="ARBA" id="ARBA00022669"/>
    </source>
</evidence>
<dbReference type="GO" id="GO:0008061">
    <property type="term" value="F:chitin binding"/>
    <property type="evidence" value="ECO:0007669"/>
    <property type="project" value="UniProtKB-KW"/>
</dbReference>
<proteinExistence type="inferred from homology"/>
<reference evidence="8 9" key="1">
    <citation type="submission" date="2019-06" db="EMBL/GenBank/DDBJ databases">
        <title>Draft genome sequence of the filamentous fungus Phialemoniopsis curvata isolated from diesel fuel.</title>
        <authorList>
            <person name="Varaljay V.A."/>
            <person name="Lyon W.J."/>
            <person name="Crouch A.L."/>
            <person name="Drake C.E."/>
            <person name="Hollomon J.M."/>
            <person name="Nadeau L.J."/>
            <person name="Nunn H.S."/>
            <person name="Stevenson B.S."/>
            <person name="Bojanowski C.L."/>
            <person name="Crookes-Goodson W.J."/>
        </authorList>
    </citation>
    <scope>NUCLEOTIDE SEQUENCE [LARGE SCALE GENOMIC DNA]</scope>
    <source>
        <strain evidence="8 9">D216</strain>
    </source>
</reference>
<keyword evidence="1" id="KW-0147">Chitin-binding</keyword>
<dbReference type="InterPro" id="IPR018392">
    <property type="entry name" value="LysM"/>
</dbReference>
<dbReference type="Gene3D" id="3.10.350.10">
    <property type="entry name" value="LysM domain"/>
    <property type="match status" value="3"/>
</dbReference>
<gene>
    <name evidence="8" type="ORF">E0L32_002377</name>
</gene>
<feature type="compositionally biased region" description="Low complexity" evidence="5">
    <location>
        <begin position="100"/>
        <end position="129"/>
    </location>
</feature>
<dbReference type="InterPro" id="IPR052210">
    <property type="entry name" value="LysM1-like"/>
</dbReference>
<dbReference type="Proteomes" id="UP000319257">
    <property type="component" value="Unassembled WGS sequence"/>
</dbReference>
<dbReference type="Pfam" id="PF01476">
    <property type="entry name" value="LysM"/>
    <property type="match status" value="2"/>
</dbReference>
<protein>
    <recommendedName>
        <fullName evidence="7">LysM domain-containing protein</fullName>
    </recommendedName>
</protein>
<evidence type="ECO:0000256" key="3">
    <source>
        <dbReference type="ARBA" id="ARBA00023026"/>
    </source>
</evidence>
<evidence type="ECO:0000256" key="6">
    <source>
        <dbReference type="SAM" id="SignalP"/>
    </source>
</evidence>
<sequence>MLVSIITLATGLYGLARGTSLRIASDSQPAYHFDPRTVKPCSWWFDYDAERALPCDLITVAFGITVEQFVKWNPSLAASGSSCTGLELEQSYCVEGGNAGSATPAPTPTSTKATSTTTTTTTKPGNGIPTPTPTQPNMVADCDQFHLVKKGETCDAIAGMWRTTAVEIVKLNPSVGTTCSGMWADTYICLSRIGEPDKTRSTVETPQPIQPGMVTNCKKFVLVKSGQTCEQVAKANGITLEQFTQWNTGVGQGCNSLWANTYACVGV</sequence>
<feature type="region of interest" description="Disordered" evidence="5">
    <location>
        <begin position="99"/>
        <end position="136"/>
    </location>
</feature>
<feature type="signal peptide" evidence="6">
    <location>
        <begin position="1"/>
        <end position="18"/>
    </location>
</feature>
<dbReference type="PROSITE" id="PS51782">
    <property type="entry name" value="LYSM"/>
    <property type="match status" value="3"/>
</dbReference>
<keyword evidence="9" id="KW-1185">Reference proteome</keyword>
<dbReference type="AlphaFoldDB" id="A0A507APX0"/>
<dbReference type="EMBL" id="SKBQ01000009">
    <property type="protein sequence ID" value="TPX06881.1"/>
    <property type="molecule type" value="Genomic_DNA"/>
</dbReference>
<dbReference type="PANTHER" id="PTHR34997:SF2">
    <property type="entry name" value="LYSM DOMAIN-CONTAINING PROTEIN-RELATED"/>
    <property type="match status" value="1"/>
</dbReference>
<feature type="chain" id="PRO_5021440108" description="LysM domain-containing protein" evidence="6">
    <location>
        <begin position="19"/>
        <end position="267"/>
    </location>
</feature>
<comment type="caution">
    <text evidence="8">The sequence shown here is derived from an EMBL/GenBank/DDBJ whole genome shotgun (WGS) entry which is preliminary data.</text>
</comment>
<dbReference type="PANTHER" id="PTHR34997">
    <property type="entry name" value="AM15"/>
    <property type="match status" value="1"/>
</dbReference>
<dbReference type="RefSeq" id="XP_030988592.1">
    <property type="nucleotide sequence ID" value="XM_031136559.1"/>
</dbReference>
<comment type="similarity">
    <text evidence="4">Belongs to the secreted LysM effector family.</text>
</comment>
<dbReference type="InterPro" id="IPR036779">
    <property type="entry name" value="LysM_dom_sf"/>
</dbReference>